<evidence type="ECO:0000313" key="4">
    <source>
        <dbReference type="Proteomes" id="UP001589906"/>
    </source>
</evidence>
<feature type="domain" description="Response regulatory" evidence="2">
    <location>
        <begin position="8"/>
        <end position="127"/>
    </location>
</feature>
<sequence>MSGLAALHILLVDDNPHMRTIASAILKSAGAKVIQEVDDGAKALEVMRHFPADLAIVDFNMFPLDGVAFTRLIRNSEQSPNPYLPIIMMTGHSERSRVQEARDAGVTEFVVKPITAKAMLERIHAVVFRPRPFIRTDDYFGPCRRRVTRASYAGPFRRSTDAQTAPATFDEASSAA</sequence>
<proteinExistence type="predicted"/>
<evidence type="ECO:0000259" key="2">
    <source>
        <dbReference type="PROSITE" id="PS50110"/>
    </source>
</evidence>
<gene>
    <name evidence="3" type="ORF">ACFFGE_01480</name>
</gene>
<evidence type="ECO:0000313" key="3">
    <source>
        <dbReference type="EMBL" id="MFC0632552.1"/>
    </source>
</evidence>
<dbReference type="Gene3D" id="3.40.50.2300">
    <property type="match status" value="1"/>
</dbReference>
<dbReference type="RefSeq" id="WP_376833613.1">
    <property type="nucleotide sequence ID" value="NZ_JBHLSW010000003.1"/>
</dbReference>
<dbReference type="PANTHER" id="PTHR43228">
    <property type="entry name" value="TWO-COMPONENT RESPONSE REGULATOR"/>
    <property type="match status" value="1"/>
</dbReference>
<dbReference type="SMART" id="SM00448">
    <property type="entry name" value="REC"/>
    <property type="match status" value="1"/>
</dbReference>
<organism evidence="3 4">
    <name type="scientific">Brevundimonas balnearis</name>
    <dbReference type="NCBI Taxonomy" id="1572858"/>
    <lineage>
        <taxon>Bacteria</taxon>
        <taxon>Pseudomonadati</taxon>
        <taxon>Pseudomonadota</taxon>
        <taxon>Alphaproteobacteria</taxon>
        <taxon>Caulobacterales</taxon>
        <taxon>Caulobacteraceae</taxon>
        <taxon>Brevundimonas</taxon>
    </lineage>
</organism>
<keyword evidence="1" id="KW-0597">Phosphoprotein</keyword>
<reference evidence="3 4" key="1">
    <citation type="submission" date="2024-09" db="EMBL/GenBank/DDBJ databases">
        <authorList>
            <person name="Sun Q."/>
            <person name="Mori K."/>
        </authorList>
    </citation>
    <scope>NUCLEOTIDE SEQUENCE [LARGE SCALE GENOMIC DNA]</scope>
    <source>
        <strain evidence="3 4">NCAIM B.02621</strain>
    </source>
</reference>
<dbReference type="InterPro" id="IPR011006">
    <property type="entry name" value="CheY-like_superfamily"/>
</dbReference>
<dbReference type="PROSITE" id="PS50110">
    <property type="entry name" value="RESPONSE_REGULATORY"/>
    <property type="match status" value="1"/>
</dbReference>
<name>A0ABV6QYV2_9CAUL</name>
<feature type="modified residue" description="4-aspartylphosphate" evidence="1">
    <location>
        <position position="58"/>
    </location>
</feature>
<dbReference type="InterPro" id="IPR052048">
    <property type="entry name" value="ST_Response_Regulator"/>
</dbReference>
<comment type="caution">
    <text evidence="3">The sequence shown here is derived from an EMBL/GenBank/DDBJ whole genome shotgun (WGS) entry which is preliminary data.</text>
</comment>
<dbReference type="SUPFAM" id="SSF52172">
    <property type="entry name" value="CheY-like"/>
    <property type="match status" value="1"/>
</dbReference>
<keyword evidence="4" id="KW-1185">Reference proteome</keyword>
<dbReference type="EMBL" id="JBHLSW010000003">
    <property type="protein sequence ID" value="MFC0632552.1"/>
    <property type="molecule type" value="Genomic_DNA"/>
</dbReference>
<dbReference type="Proteomes" id="UP001589906">
    <property type="component" value="Unassembled WGS sequence"/>
</dbReference>
<dbReference type="Pfam" id="PF00072">
    <property type="entry name" value="Response_reg"/>
    <property type="match status" value="1"/>
</dbReference>
<dbReference type="PANTHER" id="PTHR43228:SF1">
    <property type="entry name" value="TWO-COMPONENT RESPONSE REGULATOR ARR22"/>
    <property type="match status" value="1"/>
</dbReference>
<accession>A0ABV6QYV2</accession>
<dbReference type="InterPro" id="IPR001789">
    <property type="entry name" value="Sig_transdc_resp-reg_receiver"/>
</dbReference>
<protein>
    <submittedName>
        <fullName evidence="3">Response regulator</fullName>
    </submittedName>
</protein>
<evidence type="ECO:0000256" key="1">
    <source>
        <dbReference type="PROSITE-ProRule" id="PRU00169"/>
    </source>
</evidence>